<evidence type="ECO:0000313" key="2">
    <source>
        <dbReference type="Proteomes" id="UP000308600"/>
    </source>
</evidence>
<organism evidence="1 2">
    <name type="scientific">Pluteus cervinus</name>
    <dbReference type="NCBI Taxonomy" id="181527"/>
    <lineage>
        <taxon>Eukaryota</taxon>
        <taxon>Fungi</taxon>
        <taxon>Dikarya</taxon>
        <taxon>Basidiomycota</taxon>
        <taxon>Agaricomycotina</taxon>
        <taxon>Agaricomycetes</taxon>
        <taxon>Agaricomycetidae</taxon>
        <taxon>Agaricales</taxon>
        <taxon>Pluteineae</taxon>
        <taxon>Pluteaceae</taxon>
        <taxon>Pluteus</taxon>
    </lineage>
</organism>
<reference evidence="1 2" key="1">
    <citation type="journal article" date="2019" name="Nat. Ecol. Evol.">
        <title>Megaphylogeny resolves global patterns of mushroom evolution.</title>
        <authorList>
            <person name="Varga T."/>
            <person name="Krizsan K."/>
            <person name="Foldi C."/>
            <person name="Dima B."/>
            <person name="Sanchez-Garcia M."/>
            <person name="Sanchez-Ramirez S."/>
            <person name="Szollosi G.J."/>
            <person name="Szarkandi J.G."/>
            <person name="Papp V."/>
            <person name="Albert L."/>
            <person name="Andreopoulos W."/>
            <person name="Angelini C."/>
            <person name="Antonin V."/>
            <person name="Barry K.W."/>
            <person name="Bougher N.L."/>
            <person name="Buchanan P."/>
            <person name="Buyck B."/>
            <person name="Bense V."/>
            <person name="Catcheside P."/>
            <person name="Chovatia M."/>
            <person name="Cooper J."/>
            <person name="Damon W."/>
            <person name="Desjardin D."/>
            <person name="Finy P."/>
            <person name="Geml J."/>
            <person name="Haridas S."/>
            <person name="Hughes K."/>
            <person name="Justo A."/>
            <person name="Karasinski D."/>
            <person name="Kautmanova I."/>
            <person name="Kiss B."/>
            <person name="Kocsube S."/>
            <person name="Kotiranta H."/>
            <person name="LaButti K.M."/>
            <person name="Lechner B.E."/>
            <person name="Liimatainen K."/>
            <person name="Lipzen A."/>
            <person name="Lukacs Z."/>
            <person name="Mihaltcheva S."/>
            <person name="Morgado L.N."/>
            <person name="Niskanen T."/>
            <person name="Noordeloos M.E."/>
            <person name="Ohm R.A."/>
            <person name="Ortiz-Santana B."/>
            <person name="Ovrebo C."/>
            <person name="Racz N."/>
            <person name="Riley R."/>
            <person name="Savchenko A."/>
            <person name="Shiryaev A."/>
            <person name="Soop K."/>
            <person name="Spirin V."/>
            <person name="Szebenyi C."/>
            <person name="Tomsovsky M."/>
            <person name="Tulloss R.E."/>
            <person name="Uehling J."/>
            <person name="Grigoriev I.V."/>
            <person name="Vagvolgyi C."/>
            <person name="Papp T."/>
            <person name="Martin F.M."/>
            <person name="Miettinen O."/>
            <person name="Hibbett D.S."/>
            <person name="Nagy L.G."/>
        </authorList>
    </citation>
    <scope>NUCLEOTIDE SEQUENCE [LARGE SCALE GENOMIC DNA]</scope>
    <source>
        <strain evidence="1 2">NL-1719</strain>
    </source>
</reference>
<proteinExistence type="predicted"/>
<protein>
    <submittedName>
        <fullName evidence="1">Uncharacterized protein</fullName>
    </submittedName>
</protein>
<name>A0ACD3ATA4_9AGAR</name>
<accession>A0ACD3ATA4</accession>
<keyword evidence="2" id="KW-1185">Reference proteome</keyword>
<sequence>MHIPFSVHENSVLVTLTDRNQEERNRIDEDIQKLQNRILELLSARNRLAPVAQLPYEILTKVFLLTRDCHIPPFGWTSLTVSWVCRHWRAVTLNCRPLWSIIDYPSPSWAEGFLERSGKARLRVYLPQMKPRGLASIPFLLESLPRIAILDLGACEGSYVCGSEWDAPAPALKQLILEKFTLPNKIFSGSYPSLRSLSLTACVANWTQIPASLHLVDLHIIKPSTRISAVNLPFVLQCLPKLETLELDQVLLVDGITPNSQPRISLGSLTALNIQREATSSIIALFHRLSIPPSAQLSLRDLRLGEHGGPSNTILAVQGSRFDPTRRIVQLWVDINIDFHIRIRDTNLRQCSAIDFSFHRDASTLSTQQIMDICHSLPLTTLFTLDIHGKLGPYEPAFWRHTLGNLPRLRALSVGGHFARHFLLHLKEEAERLVSTTPLVNPLGLSQNDLTFRKLKTLVMADLCHTAPPRYEDVVQLRWALGVRASFPDDLLASFGHVAVQMSQEVVPSSLAGQDDDDG</sequence>
<dbReference type="Proteomes" id="UP000308600">
    <property type="component" value="Unassembled WGS sequence"/>
</dbReference>
<evidence type="ECO:0000313" key="1">
    <source>
        <dbReference type="EMBL" id="TFK68832.1"/>
    </source>
</evidence>
<gene>
    <name evidence="1" type="ORF">BDN72DRAFT_878786</name>
</gene>
<dbReference type="EMBL" id="ML208343">
    <property type="protein sequence ID" value="TFK68832.1"/>
    <property type="molecule type" value="Genomic_DNA"/>
</dbReference>